<dbReference type="CDD" id="cd07341">
    <property type="entry name" value="M56_BlaR1_MecR1_like"/>
    <property type="match status" value="1"/>
</dbReference>
<sequence>MIPALLVYLLKVNGALLLLLGVYYALLRRLTFHQLNRAYLLGALGFSALYPLLDVSVLLARPAGLETQLSVLLPNWPGSGSVAPVLPAEEGVNYGFWLLVVYWVGVGLMTLRLLLQAASLAGVHRASRPAQIAGVACRQVAADINPFSFWQTIYLNPAQHAPAELPAIVLHEQVHVRQWHTLDVLLGHIQRIFGWFSPGAWLLLRAVQENLEFITDEAVLQTKQLDTKTYQYSLLQLSTLASGPALVTPFSFITLKNRIRMMNAQRSARAQAARYLLVLPLALGLLSLSAPEAASAALTSSGVSTPTGPDVEKEAPISALPPAALAYIVKQYPGYRLIGVAEVRAADGSNLRYRAEIAYGRRPEKVLFDEKGKPLAVALEPLYFLDGKPSTKAEVQALDPKAIESMSVLKGEQARTAFGEKATDGAILIITKKNRDSAAVQAFIKEHSLSFEPAKPEDQRVINLISAGRGLSPADVGGRLLILNEKEATIEQTKIPAAQLSSVFVMDAERATAKFGEKGRQGAIVITTK</sequence>
<dbReference type="InterPro" id="IPR052173">
    <property type="entry name" value="Beta-lactam_resp_regulator"/>
</dbReference>
<keyword evidence="1" id="KW-0812">Transmembrane</keyword>
<feature type="domain" description="Peptidase M56" evidence="2">
    <location>
        <begin position="150"/>
        <end position="261"/>
    </location>
</feature>
<feature type="transmembrane region" description="Helical" evidence="1">
    <location>
        <begin position="94"/>
        <end position="115"/>
    </location>
</feature>
<feature type="transmembrane region" description="Helical" evidence="1">
    <location>
        <begin position="6"/>
        <end position="26"/>
    </location>
</feature>
<dbReference type="Gene3D" id="2.170.130.10">
    <property type="entry name" value="TonB-dependent receptor, plug domain"/>
    <property type="match status" value="1"/>
</dbReference>
<dbReference type="EMBL" id="BMGS01000003">
    <property type="protein sequence ID" value="GGG38887.1"/>
    <property type="molecule type" value="Genomic_DNA"/>
</dbReference>
<accession>A0ABQ1WNX1</accession>
<evidence type="ECO:0000256" key="1">
    <source>
        <dbReference type="SAM" id="Phobius"/>
    </source>
</evidence>
<dbReference type="PANTHER" id="PTHR34978">
    <property type="entry name" value="POSSIBLE SENSOR-TRANSDUCER PROTEIN BLAR"/>
    <property type="match status" value="1"/>
</dbReference>
<dbReference type="RefSeq" id="WP_188557101.1">
    <property type="nucleotide sequence ID" value="NZ_BMGS01000003.1"/>
</dbReference>
<keyword evidence="1" id="KW-0472">Membrane</keyword>
<gene>
    <name evidence="3" type="ORF">GCM10011378_13990</name>
</gene>
<evidence type="ECO:0000313" key="3">
    <source>
        <dbReference type="EMBL" id="GGG38887.1"/>
    </source>
</evidence>
<dbReference type="InterPro" id="IPR008756">
    <property type="entry name" value="Peptidase_M56"/>
</dbReference>
<reference evidence="4" key="1">
    <citation type="journal article" date="2019" name="Int. J. Syst. Evol. Microbiol.">
        <title>The Global Catalogue of Microorganisms (GCM) 10K type strain sequencing project: providing services to taxonomists for standard genome sequencing and annotation.</title>
        <authorList>
            <consortium name="The Broad Institute Genomics Platform"/>
            <consortium name="The Broad Institute Genome Sequencing Center for Infectious Disease"/>
            <person name="Wu L."/>
            <person name="Ma J."/>
        </authorList>
    </citation>
    <scope>NUCLEOTIDE SEQUENCE [LARGE SCALE GENOMIC DNA]</scope>
    <source>
        <strain evidence="4">CGMCC 1.12990</strain>
    </source>
</reference>
<dbReference type="SUPFAM" id="SSF56935">
    <property type="entry name" value="Porins"/>
    <property type="match status" value="1"/>
</dbReference>
<comment type="caution">
    <text evidence="3">The sequence shown here is derived from an EMBL/GenBank/DDBJ whole genome shotgun (WGS) entry which is preliminary data.</text>
</comment>
<keyword evidence="4" id="KW-1185">Reference proteome</keyword>
<keyword evidence="1" id="KW-1133">Transmembrane helix</keyword>
<evidence type="ECO:0000259" key="2">
    <source>
        <dbReference type="Pfam" id="PF05569"/>
    </source>
</evidence>
<name>A0ABQ1WNX1_9BACT</name>
<dbReference type="PANTHER" id="PTHR34978:SF3">
    <property type="entry name" value="SLR0241 PROTEIN"/>
    <property type="match status" value="1"/>
</dbReference>
<evidence type="ECO:0000313" key="4">
    <source>
        <dbReference type="Proteomes" id="UP000601361"/>
    </source>
</evidence>
<dbReference type="Pfam" id="PF05569">
    <property type="entry name" value="Peptidase_M56"/>
    <property type="match status" value="1"/>
</dbReference>
<proteinExistence type="predicted"/>
<protein>
    <recommendedName>
        <fullName evidence="2">Peptidase M56 domain-containing protein</fullName>
    </recommendedName>
</protein>
<dbReference type="InterPro" id="IPR037066">
    <property type="entry name" value="Plug_dom_sf"/>
</dbReference>
<dbReference type="Proteomes" id="UP000601361">
    <property type="component" value="Unassembled WGS sequence"/>
</dbReference>
<feature type="transmembrane region" description="Helical" evidence="1">
    <location>
        <begin position="38"/>
        <end position="60"/>
    </location>
</feature>
<organism evidence="3 4">
    <name type="scientific">Hymenobacter glacieicola</name>
    <dbReference type="NCBI Taxonomy" id="1562124"/>
    <lineage>
        <taxon>Bacteria</taxon>
        <taxon>Pseudomonadati</taxon>
        <taxon>Bacteroidota</taxon>
        <taxon>Cytophagia</taxon>
        <taxon>Cytophagales</taxon>
        <taxon>Hymenobacteraceae</taxon>
        <taxon>Hymenobacter</taxon>
    </lineage>
</organism>